<dbReference type="SUPFAM" id="SSF53448">
    <property type="entry name" value="Nucleotide-diphospho-sugar transferases"/>
    <property type="match status" value="1"/>
</dbReference>
<gene>
    <name evidence="2" type="ORF">GDO86_017144</name>
</gene>
<sequence length="258" mass="29182">MKVVILAAGYGTRLLQDIQNQDKFKHLIGIPKPLLPIGGVPLISYWVEAIEAIISVSDIAIITNNCYFNKFKEWAHKYSSITILNDGTSCNESGQIGIEKLSSNNLSLPKDTLFFEDFHLDEAIAKFETIANMDCHANLVLSYPCKDEETNKYGILETNEKQQVTAFKEKPSAKDTVSRQACPCFYVLSKFTLPLVQEFLEEKKNAQIEEKDAPGHLLSWIVNRRPVYVHPISGRFDIGNLDSYVLSNSYFLNKIKQV</sequence>
<dbReference type="Pfam" id="PF00483">
    <property type="entry name" value="NTP_transferase"/>
    <property type="match status" value="1"/>
</dbReference>
<accession>A0A8T2IPJ1</accession>
<organism evidence="2 3">
    <name type="scientific">Hymenochirus boettgeri</name>
    <name type="common">Congo dwarf clawed frog</name>
    <dbReference type="NCBI Taxonomy" id="247094"/>
    <lineage>
        <taxon>Eukaryota</taxon>
        <taxon>Metazoa</taxon>
        <taxon>Chordata</taxon>
        <taxon>Craniata</taxon>
        <taxon>Vertebrata</taxon>
        <taxon>Euteleostomi</taxon>
        <taxon>Amphibia</taxon>
        <taxon>Batrachia</taxon>
        <taxon>Anura</taxon>
        <taxon>Pipoidea</taxon>
        <taxon>Pipidae</taxon>
        <taxon>Pipinae</taxon>
        <taxon>Hymenochirus</taxon>
    </lineage>
</organism>
<reference evidence="2" key="1">
    <citation type="thesis" date="2020" institute="ProQuest LLC" country="789 East Eisenhower Parkway, Ann Arbor, MI, USA">
        <title>Comparative Genomics and Chromosome Evolution.</title>
        <authorList>
            <person name="Mudd A.B."/>
        </authorList>
    </citation>
    <scope>NUCLEOTIDE SEQUENCE</scope>
    <source>
        <strain evidence="2">Female2</strain>
        <tissue evidence="2">Blood</tissue>
    </source>
</reference>
<dbReference type="Proteomes" id="UP000812440">
    <property type="component" value="Chromosome 9"/>
</dbReference>
<proteinExistence type="predicted"/>
<dbReference type="OrthoDB" id="6339427at2759"/>
<evidence type="ECO:0000259" key="1">
    <source>
        <dbReference type="Pfam" id="PF00483"/>
    </source>
</evidence>
<evidence type="ECO:0000313" key="2">
    <source>
        <dbReference type="EMBL" id="KAG8432788.1"/>
    </source>
</evidence>
<name>A0A8T2IPJ1_9PIPI</name>
<comment type="caution">
    <text evidence="2">The sequence shown here is derived from an EMBL/GenBank/DDBJ whole genome shotgun (WGS) entry which is preliminary data.</text>
</comment>
<feature type="domain" description="Nucleotidyl transferase" evidence="1">
    <location>
        <begin position="2"/>
        <end position="248"/>
    </location>
</feature>
<dbReference type="InterPro" id="IPR029044">
    <property type="entry name" value="Nucleotide-diphossugar_trans"/>
</dbReference>
<dbReference type="AlphaFoldDB" id="A0A8T2IPJ1"/>
<dbReference type="EMBL" id="JAACNH010000009">
    <property type="protein sequence ID" value="KAG8432788.1"/>
    <property type="molecule type" value="Genomic_DNA"/>
</dbReference>
<dbReference type="PANTHER" id="PTHR42883:SF2">
    <property type="entry name" value="THYMIDYLYLTRANSFERASE"/>
    <property type="match status" value="1"/>
</dbReference>
<protein>
    <recommendedName>
        <fullName evidence="1">Nucleotidyl transferase domain-containing protein</fullName>
    </recommendedName>
</protein>
<keyword evidence="3" id="KW-1185">Reference proteome</keyword>
<dbReference type="PANTHER" id="PTHR42883">
    <property type="entry name" value="GLUCOSE-1-PHOSPHATE THYMIDYLTRANSFERASE"/>
    <property type="match status" value="1"/>
</dbReference>
<dbReference type="InterPro" id="IPR005835">
    <property type="entry name" value="NTP_transferase_dom"/>
</dbReference>
<evidence type="ECO:0000313" key="3">
    <source>
        <dbReference type="Proteomes" id="UP000812440"/>
    </source>
</evidence>
<dbReference type="Gene3D" id="3.90.550.10">
    <property type="entry name" value="Spore Coat Polysaccharide Biosynthesis Protein SpsA, Chain A"/>
    <property type="match status" value="1"/>
</dbReference>